<dbReference type="Proteomes" id="UP001295423">
    <property type="component" value="Unassembled WGS sequence"/>
</dbReference>
<evidence type="ECO:0008006" key="3">
    <source>
        <dbReference type="Google" id="ProtNLM"/>
    </source>
</evidence>
<protein>
    <recommendedName>
        <fullName evidence="3">Peroxiredoxin</fullName>
    </recommendedName>
</protein>
<keyword evidence="2" id="KW-1185">Reference proteome</keyword>
<reference evidence="1" key="1">
    <citation type="submission" date="2023-08" db="EMBL/GenBank/DDBJ databases">
        <authorList>
            <person name="Audoor S."/>
            <person name="Bilcke G."/>
        </authorList>
    </citation>
    <scope>NUCLEOTIDE SEQUENCE</scope>
</reference>
<comment type="caution">
    <text evidence="1">The sequence shown here is derived from an EMBL/GenBank/DDBJ whole genome shotgun (WGS) entry which is preliminary data.</text>
</comment>
<organism evidence="1 2">
    <name type="scientific">Cylindrotheca closterium</name>
    <dbReference type="NCBI Taxonomy" id="2856"/>
    <lineage>
        <taxon>Eukaryota</taxon>
        <taxon>Sar</taxon>
        <taxon>Stramenopiles</taxon>
        <taxon>Ochrophyta</taxon>
        <taxon>Bacillariophyta</taxon>
        <taxon>Bacillariophyceae</taxon>
        <taxon>Bacillariophycidae</taxon>
        <taxon>Bacillariales</taxon>
        <taxon>Bacillariaceae</taxon>
        <taxon>Cylindrotheca</taxon>
    </lineage>
</organism>
<evidence type="ECO:0000313" key="2">
    <source>
        <dbReference type="Proteomes" id="UP001295423"/>
    </source>
</evidence>
<proteinExistence type="predicted"/>
<dbReference type="Gene3D" id="3.40.30.10">
    <property type="entry name" value="Glutaredoxin"/>
    <property type="match status" value="1"/>
</dbReference>
<name>A0AAD2PWA4_9STRA</name>
<gene>
    <name evidence="1" type="ORF">CYCCA115_LOCUS18062</name>
</gene>
<dbReference type="EMBL" id="CAKOGP040002014">
    <property type="protein sequence ID" value="CAJ1959643.1"/>
    <property type="molecule type" value="Genomic_DNA"/>
</dbReference>
<sequence length="93" mass="9929">MQAWGKDQKVGLSMLQLMADPAGELTKALDMELTHPGPISKGIVGRCKRFALYAVNGEIKAINVSESEDDPAGDDNPEDTLAEGMLKAIEASK</sequence>
<dbReference type="AlphaFoldDB" id="A0AAD2PWA4"/>
<evidence type="ECO:0000313" key="1">
    <source>
        <dbReference type="EMBL" id="CAJ1959643.1"/>
    </source>
</evidence>
<accession>A0AAD2PWA4</accession>